<evidence type="ECO:0000313" key="5">
    <source>
        <dbReference type="EMBL" id="KRH57262.1"/>
    </source>
</evidence>
<reference evidence="6" key="2">
    <citation type="submission" date="2018-02" db="UniProtKB">
        <authorList>
            <consortium name="EnsemblPlants"/>
        </authorList>
    </citation>
    <scope>IDENTIFICATION</scope>
    <source>
        <strain evidence="6">Williams 82</strain>
    </source>
</reference>
<comment type="similarity">
    <text evidence="1">Belongs to the thiolase-like superfamily. HMG-CoA synthase family.</text>
</comment>
<dbReference type="GO" id="GO:0006084">
    <property type="term" value="P:acetyl-CoA metabolic process"/>
    <property type="evidence" value="ECO:0000318"/>
    <property type="project" value="GO_Central"/>
</dbReference>
<dbReference type="GO" id="GO:0010142">
    <property type="term" value="P:farnesyl diphosphate biosynthetic process, mevalonate pathway"/>
    <property type="evidence" value="ECO:0000318"/>
    <property type="project" value="GO_Central"/>
</dbReference>
<dbReference type="InterPro" id="IPR013746">
    <property type="entry name" value="HMG_CoA_synt_C_dom"/>
</dbReference>
<dbReference type="Pfam" id="PF08540">
    <property type="entry name" value="HMG_CoA_synt_C"/>
    <property type="match status" value="1"/>
</dbReference>
<keyword evidence="7" id="KW-1185">Reference proteome</keyword>
<dbReference type="GO" id="GO:0004421">
    <property type="term" value="F:hydroxymethylglutaryl-CoA synthase activity"/>
    <property type="evidence" value="ECO:0000318"/>
    <property type="project" value="GO_Central"/>
</dbReference>
<dbReference type="Gene3D" id="3.40.47.10">
    <property type="match status" value="1"/>
</dbReference>
<evidence type="ECO:0008006" key="8">
    <source>
        <dbReference type="Google" id="ProtNLM"/>
    </source>
</evidence>
<gene>
    <name evidence="5" type="ORF">GLYMA_05G050300</name>
</gene>
<dbReference type="SMR" id="A0A0R0JR29"/>
<dbReference type="OMA" id="SHKYDIQ"/>
<reference evidence="5 6" key="1">
    <citation type="journal article" date="2010" name="Nature">
        <title>Genome sequence of the palaeopolyploid soybean.</title>
        <authorList>
            <person name="Schmutz J."/>
            <person name="Cannon S.B."/>
            <person name="Schlueter J."/>
            <person name="Ma J."/>
            <person name="Mitros T."/>
            <person name="Nelson W."/>
            <person name="Hyten D.L."/>
            <person name="Song Q."/>
            <person name="Thelen J.J."/>
            <person name="Cheng J."/>
            <person name="Xu D."/>
            <person name="Hellsten U."/>
            <person name="May G.D."/>
            <person name="Yu Y."/>
            <person name="Sakurai T."/>
            <person name="Umezawa T."/>
            <person name="Bhattacharyya M.K."/>
            <person name="Sandhu D."/>
            <person name="Valliyodan B."/>
            <person name="Lindquist E."/>
            <person name="Peto M."/>
            <person name="Grant D."/>
            <person name="Shu S."/>
            <person name="Goodstein D."/>
            <person name="Barry K."/>
            <person name="Futrell-Griggs M."/>
            <person name="Abernathy B."/>
            <person name="Du J."/>
            <person name="Tian Z."/>
            <person name="Zhu L."/>
            <person name="Gill N."/>
            <person name="Joshi T."/>
            <person name="Libault M."/>
            <person name="Sethuraman A."/>
            <person name="Zhang X.-C."/>
            <person name="Shinozaki K."/>
            <person name="Nguyen H.T."/>
            <person name="Wing R.A."/>
            <person name="Cregan P."/>
            <person name="Specht J."/>
            <person name="Grimwood J."/>
            <person name="Rokhsar D."/>
            <person name="Stacey G."/>
            <person name="Shoemaker R.C."/>
            <person name="Jackson S.A."/>
        </authorList>
    </citation>
    <scope>NUCLEOTIDE SEQUENCE</scope>
    <source>
        <strain evidence="6">cv. Williams 82</strain>
        <tissue evidence="5">Callus</tissue>
    </source>
</reference>
<dbReference type="EMBL" id="CM000838">
    <property type="protein sequence ID" value="KRH57262.1"/>
    <property type="molecule type" value="Genomic_DNA"/>
</dbReference>
<dbReference type="PROSITE" id="PS01226">
    <property type="entry name" value="HMG_COA_SYNTHASE"/>
    <property type="match status" value="1"/>
</dbReference>
<evidence type="ECO:0000259" key="4">
    <source>
        <dbReference type="Pfam" id="PF08540"/>
    </source>
</evidence>
<dbReference type="EnsemblPlants" id="KRH57262">
    <property type="protein sequence ID" value="KRH57262"/>
    <property type="gene ID" value="GLYMA_05G050300"/>
</dbReference>
<dbReference type="Gramene" id="KRH57262">
    <property type="protein sequence ID" value="KRH57262"/>
    <property type="gene ID" value="GLYMA_05G050300"/>
</dbReference>
<dbReference type="PANTHER" id="PTHR43323">
    <property type="entry name" value="3-HYDROXY-3-METHYLGLUTARYL COENZYME A SYNTHASE"/>
    <property type="match status" value="1"/>
</dbReference>
<organism evidence="5">
    <name type="scientific">Glycine max</name>
    <name type="common">Soybean</name>
    <name type="synonym">Glycine hispida</name>
    <dbReference type="NCBI Taxonomy" id="3847"/>
    <lineage>
        <taxon>Eukaryota</taxon>
        <taxon>Viridiplantae</taxon>
        <taxon>Streptophyta</taxon>
        <taxon>Embryophyta</taxon>
        <taxon>Tracheophyta</taxon>
        <taxon>Spermatophyta</taxon>
        <taxon>Magnoliopsida</taxon>
        <taxon>eudicotyledons</taxon>
        <taxon>Gunneridae</taxon>
        <taxon>Pentapetalae</taxon>
        <taxon>rosids</taxon>
        <taxon>fabids</taxon>
        <taxon>Fabales</taxon>
        <taxon>Fabaceae</taxon>
        <taxon>Papilionoideae</taxon>
        <taxon>50 kb inversion clade</taxon>
        <taxon>NPAAA clade</taxon>
        <taxon>indigoferoid/millettioid clade</taxon>
        <taxon>Phaseoleae</taxon>
        <taxon>Glycine</taxon>
        <taxon>Glycine subgen. Soja</taxon>
    </lineage>
</organism>
<dbReference type="Pfam" id="PF01154">
    <property type="entry name" value="HMG_CoA_synt_N"/>
    <property type="match status" value="1"/>
</dbReference>
<dbReference type="AlphaFoldDB" id="A0A0R0JR29"/>
<proteinExistence type="inferred from homology"/>
<evidence type="ECO:0000313" key="6">
    <source>
        <dbReference type="EnsemblPlants" id="KRH57262"/>
    </source>
</evidence>
<sequence length="293" mass="32045">MVVVAGLAGDKVKSNSTGLVTTGGDTHGGRLYDELGEFQTEDRRPSSILSSLVSSLLEKYAIDPKQIGRLEKYGNTNIEGVDSTNACYGGTAALFNCVNWVYAEGPARHTGGAAAVAMLIGPNAPIAFESKLRGSQWLMPMIFTSLILPVVDGKLSQTCYLMALDSCYNHLSHKYDIQEGMQFSISDAEYFVFHSPYDKVFYDFLKNPSFVDEAAKEKLKPFATLSGDEPGSRKDLRASQQLAKPQYDAKDGKRVILFSYGSGLTSTMFSLQLREGQHPFSLSNIAKVMFLAN</sequence>
<protein>
    <recommendedName>
        <fullName evidence="8">Hydroxymethylglutaryl-coenzyme A synthase C-terminal domain-containing protein</fullName>
    </recommendedName>
</protein>
<reference evidence="5" key="3">
    <citation type="submission" date="2018-07" db="EMBL/GenBank/DDBJ databases">
        <title>WGS assembly of Glycine max.</title>
        <authorList>
            <person name="Schmutz J."/>
            <person name="Cannon S."/>
            <person name="Schlueter J."/>
            <person name="Ma J."/>
            <person name="Mitros T."/>
            <person name="Nelson W."/>
            <person name="Hyten D."/>
            <person name="Song Q."/>
            <person name="Thelen J."/>
            <person name="Cheng J."/>
            <person name="Xu D."/>
            <person name="Hellsten U."/>
            <person name="May G."/>
            <person name="Yu Y."/>
            <person name="Sakurai T."/>
            <person name="Umezawa T."/>
            <person name="Bhattacharyya M."/>
            <person name="Sandhu D."/>
            <person name="Valliyodan B."/>
            <person name="Lindquist E."/>
            <person name="Peto M."/>
            <person name="Grant D."/>
            <person name="Shu S."/>
            <person name="Goodstein D."/>
            <person name="Barry K."/>
            <person name="Futrell-Griggs M."/>
            <person name="Abernathy B."/>
            <person name="Du J."/>
            <person name="Tian Z."/>
            <person name="Zhu L."/>
            <person name="Gill N."/>
            <person name="Joshi T."/>
            <person name="Libault M."/>
            <person name="Sethuraman A."/>
            <person name="Zhang X."/>
            <person name="Shinozaki K."/>
            <person name="Nguyen H."/>
            <person name="Wing R."/>
            <person name="Cregan P."/>
            <person name="Specht J."/>
            <person name="Grimwood J."/>
            <person name="Rokhsar D."/>
            <person name="Stacey G."/>
            <person name="Shoemaker R."/>
            <person name="Jackson S."/>
        </authorList>
    </citation>
    <scope>NUCLEOTIDE SEQUENCE</scope>
    <source>
        <tissue evidence="5">Callus</tissue>
    </source>
</reference>
<dbReference type="STRING" id="3847.A0A0R0JR29"/>
<dbReference type="InterPro" id="IPR013528">
    <property type="entry name" value="HMG_CoA_synth_N"/>
</dbReference>
<dbReference type="InterPro" id="IPR016039">
    <property type="entry name" value="Thiolase-like"/>
</dbReference>
<accession>A0A0R0JR29</accession>
<keyword evidence="2" id="KW-0808">Transferase</keyword>
<evidence type="ECO:0000256" key="2">
    <source>
        <dbReference type="ARBA" id="ARBA00022679"/>
    </source>
</evidence>
<dbReference type="SUPFAM" id="SSF53901">
    <property type="entry name" value="Thiolase-like"/>
    <property type="match status" value="2"/>
</dbReference>
<evidence type="ECO:0000256" key="1">
    <source>
        <dbReference type="ARBA" id="ARBA00007061"/>
    </source>
</evidence>
<evidence type="ECO:0000259" key="3">
    <source>
        <dbReference type="Pfam" id="PF01154"/>
    </source>
</evidence>
<name>A0A0R0JR29_SOYBN</name>
<feature type="domain" description="Hydroxymethylglutaryl-coenzyme A synthase C-terminal" evidence="4">
    <location>
        <begin position="148"/>
        <end position="250"/>
    </location>
</feature>
<evidence type="ECO:0000313" key="7">
    <source>
        <dbReference type="Proteomes" id="UP000008827"/>
    </source>
</evidence>
<dbReference type="Proteomes" id="UP000008827">
    <property type="component" value="Chromosome 5"/>
</dbReference>
<dbReference type="InParanoid" id="A0A0R0JR29"/>
<dbReference type="PANTHER" id="PTHR43323:SF2">
    <property type="entry name" value="HYDROXYMETHYLGLUTARYL-COA SYNTHASE"/>
    <property type="match status" value="1"/>
</dbReference>
<dbReference type="InterPro" id="IPR000590">
    <property type="entry name" value="HMG_CoA_synt_AS"/>
</dbReference>
<feature type="domain" description="Hydroxymethylglutaryl-coenzyme A synthase N-terminal" evidence="3">
    <location>
        <begin position="71"/>
        <end position="102"/>
    </location>
</feature>